<dbReference type="PANTHER" id="PTHR48050:SF13">
    <property type="entry name" value="STEROL 3-BETA-GLUCOSYLTRANSFERASE UGT80A2"/>
    <property type="match status" value="1"/>
</dbReference>
<protein>
    <submittedName>
        <fullName evidence="2">Glycosyltransferase sdnJ</fullName>
    </submittedName>
</protein>
<evidence type="ECO:0000313" key="3">
    <source>
        <dbReference type="Proteomes" id="UP001055115"/>
    </source>
</evidence>
<dbReference type="PANTHER" id="PTHR48050">
    <property type="entry name" value="STEROL 3-BETA-GLUCOSYLTRANSFERASE"/>
    <property type="match status" value="1"/>
</dbReference>
<reference evidence="2 3" key="1">
    <citation type="submission" date="2022-03" db="EMBL/GenBank/DDBJ databases">
        <title>Genome data of Colletotrichum spp.</title>
        <authorList>
            <person name="Utami Y.D."/>
            <person name="Hiruma K."/>
        </authorList>
    </citation>
    <scope>NUCLEOTIDE SEQUENCE [LARGE SCALE GENOMIC DNA]</scope>
    <source>
        <strain evidence="2 3">MAFF 239500</strain>
    </source>
</reference>
<dbReference type="Pfam" id="PF06722">
    <property type="entry name" value="EryCIII-like_C"/>
    <property type="match status" value="1"/>
</dbReference>
<feature type="domain" description="Erythromycin biosynthesis protein CIII-like C-terminal" evidence="1">
    <location>
        <begin position="171"/>
        <end position="277"/>
    </location>
</feature>
<gene>
    <name evidence="2" type="ORF">ColSpa_04463</name>
</gene>
<name>A0AA37L9F0_9PEZI</name>
<sequence>MGSGHSFPVAWRDIPSNIYQTVSFIWCLLHDEKLNDKRRALASRGLKDPIDFSNVHQPGAGVFITQDTAGVSIPMAYVPSNVTATGPIAMSVGSAAEQDPELAAWVERAPTVMVNLGSLMEYDAARARPMAAALKIMLERTGVQALWKLNRAEGLRDEDWRPLVEDFIASDRLRVSKWLPVDPATLLETGHIVASVHHGGANCYHEAIAAGVPHLILPGWLDLYNYAARVEEIEVGIWGNKKTAPGFSVDELSSAFLKLVDGGPASVLMRENAKKISRTLARPGRDVAADEIARLAAWGH</sequence>
<keyword evidence="3" id="KW-1185">Reference proteome</keyword>
<dbReference type="SUPFAM" id="SSF53756">
    <property type="entry name" value="UDP-Glycosyltransferase/glycogen phosphorylase"/>
    <property type="match status" value="1"/>
</dbReference>
<dbReference type="RefSeq" id="XP_049126632.1">
    <property type="nucleotide sequence ID" value="XM_049270675.1"/>
</dbReference>
<comment type="caution">
    <text evidence="2">The sequence shown here is derived from an EMBL/GenBank/DDBJ whole genome shotgun (WGS) entry which is preliminary data.</text>
</comment>
<dbReference type="GO" id="GO:0016757">
    <property type="term" value="F:glycosyltransferase activity"/>
    <property type="evidence" value="ECO:0007669"/>
    <property type="project" value="UniProtKB-ARBA"/>
</dbReference>
<evidence type="ECO:0000259" key="1">
    <source>
        <dbReference type="Pfam" id="PF06722"/>
    </source>
</evidence>
<dbReference type="Gene3D" id="3.40.50.2000">
    <property type="entry name" value="Glycogen Phosphorylase B"/>
    <property type="match status" value="1"/>
</dbReference>
<dbReference type="InterPro" id="IPR010610">
    <property type="entry name" value="EryCIII-like_C"/>
</dbReference>
<proteinExistence type="predicted"/>
<evidence type="ECO:0000313" key="2">
    <source>
        <dbReference type="EMBL" id="GKT44282.1"/>
    </source>
</evidence>
<organism evidence="2 3">
    <name type="scientific">Colletotrichum spaethianum</name>
    <dbReference type="NCBI Taxonomy" id="700344"/>
    <lineage>
        <taxon>Eukaryota</taxon>
        <taxon>Fungi</taxon>
        <taxon>Dikarya</taxon>
        <taxon>Ascomycota</taxon>
        <taxon>Pezizomycotina</taxon>
        <taxon>Sordariomycetes</taxon>
        <taxon>Hypocreomycetidae</taxon>
        <taxon>Glomerellales</taxon>
        <taxon>Glomerellaceae</taxon>
        <taxon>Colletotrichum</taxon>
        <taxon>Colletotrichum spaethianum species complex</taxon>
    </lineage>
</organism>
<dbReference type="GeneID" id="73325265"/>
<dbReference type="AlphaFoldDB" id="A0AA37L9F0"/>
<dbReference type="Proteomes" id="UP001055115">
    <property type="component" value="Unassembled WGS sequence"/>
</dbReference>
<accession>A0AA37L9F0</accession>
<dbReference type="EMBL" id="BQXU01000009">
    <property type="protein sequence ID" value="GKT44282.1"/>
    <property type="molecule type" value="Genomic_DNA"/>
</dbReference>
<dbReference type="InterPro" id="IPR050426">
    <property type="entry name" value="Glycosyltransferase_28"/>
</dbReference>